<comment type="caution">
    <text evidence="8">The sequence shown here is derived from an EMBL/GenBank/DDBJ whole genome shotgun (WGS) entry which is preliminary data.</text>
</comment>
<dbReference type="InterPro" id="IPR008942">
    <property type="entry name" value="ENTH_VHS"/>
</dbReference>
<feature type="compositionally biased region" description="Low complexity" evidence="3">
    <location>
        <begin position="957"/>
        <end position="968"/>
    </location>
</feature>
<dbReference type="SMART" id="SM00582">
    <property type="entry name" value="RPR"/>
    <property type="match status" value="1"/>
</dbReference>
<dbReference type="SMART" id="SM00648">
    <property type="entry name" value="SWAP"/>
    <property type="match status" value="1"/>
</dbReference>
<dbReference type="Proteomes" id="UP001209570">
    <property type="component" value="Unassembled WGS sequence"/>
</dbReference>
<feature type="region of interest" description="Disordered" evidence="3">
    <location>
        <begin position="1"/>
        <end position="34"/>
    </location>
</feature>
<feature type="compositionally biased region" description="Basic and acidic residues" evidence="3">
    <location>
        <begin position="157"/>
        <end position="176"/>
    </location>
</feature>
<dbReference type="InterPro" id="IPR035967">
    <property type="entry name" value="SWAP/Surp_sf"/>
</dbReference>
<protein>
    <recommendedName>
        <fullName evidence="10">U2 snRNP-associated SURP motif-containing protein</fullName>
    </recommendedName>
</protein>
<feature type="compositionally biased region" description="Acidic residues" evidence="3">
    <location>
        <begin position="799"/>
        <end position="820"/>
    </location>
</feature>
<evidence type="ECO:0000313" key="8">
    <source>
        <dbReference type="EMBL" id="KAJ0409481.1"/>
    </source>
</evidence>
<feature type="compositionally biased region" description="Basic and acidic residues" evidence="3">
    <location>
        <begin position="469"/>
        <end position="487"/>
    </location>
</feature>
<dbReference type="PANTHER" id="PTHR23140">
    <property type="entry name" value="RNA PROCESSING PROTEIN LD23810P"/>
    <property type="match status" value="1"/>
</dbReference>
<dbReference type="GO" id="GO:0005634">
    <property type="term" value="C:nucleus"/>
    <property type="evidence" value="ECO:0007669"/>
    <property type="project" value="TreeGrafter"/>
</dbReference>
<dbReference type="Pfam" id="PF04818">
    <property type="entry name" value="CID"/>
    <property type="match status" value="1"/>
</dbReference>
<feature type="compositionally biased region" description="Low complexity" evidence="3">
    <location>
        <begin position="387"/>
        <end position="397"/>
    </location>
</feature>
<dbReference type="Pfam" id="PF01805">
    <property type="entry name" value="Surp"/>
    <property type="match status" value="1"/>
</dbReference>
<dbReference type="InterPro" id="IPR012677">
    <property type="entry name" value="Nucleotide-bd_a/b_plait_sf"/>
</dbReference>
<dbReference type="Gene3D" id="1.25.40.90">
    <property type="match status" value="1"/>
</dbReference>
<dbReference type="InterPro" id="IPR035979">
    <property type="entry name" value="RBD_domain_sf"/>
</dbReference>
<dbReference type="PANTHER" id="PTHR23140:SF0">
    <property type="entry name" value="U2 SNRNP-ASSOCIATED SURP MOTIF-CONTAINING PROTEIN"/>
    <property type="match status" value="1"/>
</dbReference>
<dbReference type="InterPro" id="IPR051485">
    <property type="entry name" value="SR-CTD_assoc_factor"/>
</dbReference>
<feature type="compositionally biased region" description="Low complexity" evidence="3">
    <location>
        <begin position="728"/>
        <end position="737"/>
    </location>
</feature>
<feature type="domain" description="RRM" evidence="5">
    <location>
        <begin position="184"/>
        <end position="265"/>
    </location>
</feature>
<dbReference type="AlphaFoldDB" id="A0AAD5MBS7"/>
<organism evidence="8 9">
    <name type="scientific">Pythium insidiosum</name>
    <name type="common">Pythiosis disease agent</name>
    <dbReference type="NCBI Taxonomy" id="114742"/>
    <lineage>
        <taxon>Eukaryota</taxon>
        <taxon>Sar</taxon>
        <taxon>Stramenopiles</taxon>
        <taxon>Oomycota</taxon>
        <taxon>Peronosporomycetes</taxon>
        <taxon>Pythiales</taxon>
        <taxon>Pythiaceae</taxon>
        <taxon>Pythium</taxon>
    </lineage>
</organism>
<dbReference type="Pfam" id="PF00076">
    <property type="entry name" value="RRM_1"/>
    <property type="match status" value="1"/>
</dbReference>
<feature type="compositionally biased region" description="Acidic residues" evidence="3">
    <location>
        <begin position="750"/>
        <end position="764"/>
    </location>
</feature>
<keyword evidence="4" id="KW-0812">Transmembrane</keyword>
<dbReference type="InterPro" id="IPR006569">
    <property type="entry name" value="CID_dom"/>
</dbReference>
<keyword evidence="4" id="KW-0472">Membrane</keyword>
<evidence type="ECO:0000259" key="6">
    <source>
        <dbReference type="PROSITE" id="PS50128"/>
    </source>
</evidence>
<dbReference type="InterPro" id="IPR000504">
    <property type="entry name" value="RRM_dom"/>
</dbReference>
<feature type="compositionally biased region" description="Pro residues" evidence="3">
    <location>
        <begin position="936"/>
        <end position="950"/>
    </location>
</feature>
<feature type="region of interest" description="Disordered" evidence="3">
    <location>
        <begin position="157"/>
        <end position="177"/>
    </location>
</feature>
<feature type="compositionally biased region" description="Low complexity" evidence="3">
    <location>
        <begin position="410"/>
        <end position="426"/>
    </location>
</feature>
<feature type="region of interest" description="Disordered" evidence="3">
    <location>
        <begin position="727"/>
        <end position="820"/>
    </location>
</feature>
<feature type="compositionally biased region" description="Polar residues" evidence="3">
    <location>
        <begin position="1137"/>
        <end position="1152"/>
    </location>
</feature>
<dbReference type="Gene3D" id="3.30.70.330">
    <property type="match status" value="1"/>
</dbReference>
<dbReference type="SMART" id="SM00360">
    <property type="entry name" value="RRM"/>
    <property type="match status" value="1"/>
</dbReference>
<name>A0AAD5MBS7_PYTIN</name>
<dbReference type="PROSITE" id="PS51391">
    <property type="entry name" value="CID"/>
    <property type="match status" value="1"/>
</dbReference>
<feature type="domain" description="CID" evidence="7">
    <location>
        <begin position="510"/>
        <end position="655"/>
    </location>
</feature>
<gene>
    <name evidence="8" type="ORF">P43SY_002371</name>
</gene>
<keyword evidence="1 2" id="KW-0694">RNA-binding</keyword>
<evidence type="ECO:0000256" key="1">
    <source>
        <dbReference type="ARBA" id="ARBA00022884"/>
    </source>
</evidence>
<evidence type="ECO:0000313" key="9">
    <source>
        <dbReference type="Proteomes" id="UP001209570"/>
    </source>
</evidence>
<dbReference type="GO" id="GO:0003723">
    <property type="term" value="F:RNA binding"/>
    <property type="evidence" value="ECO:0007669"/>
    <property type="project" value="UniProtKB-UniRule"/>
</dbReference>
<feature type="region of interest" description="Disordered" evidence="3">
    <location>
        <begin position="47"/>
        <end position="69"/>
    </location>
</feature>
<feature type="compositionally biased region" description="Basic and acidic residues" evidence="3">
    <location>
        <begin position="100"/>
        <end position="111"/>
    </location>
</feature>
<keyword evidence="4" id="KW-1133">Transmembrane helix</keyword>
<sequence>MERSSEADVPGGSAEPTALPWGMERDDMQQSSLASLTDEKLARFVLGQQKKTKFEKEREEREARKRKADAEAAAIYATFVASFEDDDDDTKGKAFVRGGRSREEARDEDVYRLQGTGSSRRREMDRMLEEMKQRTVTSDAVPPRKRRQIDLFLDEIKSREPSAPTRDDSSHVKGSFDDGDPLTTNLYVGNLAPTTTEETLERAFGHFGRIFSIKIMWPRTDEERQRRRNCGFVSFFRRDDADAARVQLNETELDGQTIVVGWGKAVKIDNSAPAFPAAGNTELGDASLTIQVQFPADSLMRERIDRLAQFVVKDGLEFENEIRRRERENPDYRFLFDTTQRSTDALYYRWRVYSLAMGDDLKRWKNSPFQMTEHGTLWIPPPPPSPSSSSAPSFASAGESQSELESQHQPPSSKPKSLSKPSAPLAFASTQQESKPQLEPQSKPQPSPSPIGSRSRQRHIQRALSPSPRQDRDRELRRPAPVLRKDEKLLTGQQLARARDLERGRGVHRLSRDDVDHLMALLDGVTLERESIKTVMGFALDNSEAAVDIVHLLSEQFDRDDASAVSLVAFLFVVSDILHNSSASVKNASLFRTTFQECLPAIFDRLRRCHKAIVGRMSAIAMRDKVLSVLTAWEQWSLFPPQYLVGLNATFLRKVEEEEFLAQCRAEGTLMSDRATAIDEERLRKTCVQAGIQSSGGVEELLARLQWLREFTAPATKKSNALVGETLAAAAPSPSSRAMKEKEDKGKEEEEHDDVDGEPIDDDVPNALQTHAEEEDEEDVDGEPLDETDEDVCPTYAADEGEDLDGEPLDDDDEDLDGAPLDEEEDLDALRVASTAANVLGVETVSGSDVLVFQVYLFLDTQRAAGMTMRAVVYLAVVALIAMSRPDGAVAQVDPNDPNLPITPSLSPSATPSPSPSSFSPSPSPSPSASASATPSPSPTPRKPRTPPPGADGSDETNNNGVNNNGVNTPPPSPTTKQPKPTAAQPRNEAAARPAAPTSVPPEIAVDRAVRSEYGTKVPSSKEQAAQNGAAQDDSISKLGSWLVPTVIGAVIVSALIVVTFFVQKRKQDGHGSPRQSDMFFEHPRTNTNQSMHAGVSTGSKSARVLSYGAPEHPHSARAAPSPQITAAESPFGPQVRTVSPSVGSMKTTPMTGSSVRQRIAVAKRALGLVLNKLDEIEDRLQEKASVCTDDELDDEWNAVQRLLDLRDEVIVRRQLLLSALIALGRHLIVIRQRERLVAVAALRLGVVRLRRVKQVEPASS</sequence>
<feature type="compositionally biased region" description="Low complexity" evidence="3">
    <location>
        <begin position="902"/>
        <end position="935"/>
    </location>
</feature>
<evidence type="ECO:0008006" key="10">
    <source>
        <dbReference type="Google" id="ProtNLM"/>
    </source>
</evidence>
<proteinExistence type="predicted"/>
<dbReference type="GO" id="GO:0006396">
    <property type="term" value="P:RNA processing"/>
    <property type="evidence" value="ECO:0007669"/>
    <property type="project" value="InterPro"/>
</dbReference>
<accession>A0AAD5MBS7</accession>
<dbReference type="PROSITE" id="PS50128">
    <property type="entry name" value="SURP"/>
    <property type="match status" value="1"/>
</dbReference>
<feature type="region of interest" description="Disordered" evidence="3">
    <location>
        <begin position="892"/>
        <end position="1004"/>
    </location>
</feature>
<evidence type="ECO:0000256" key="3">
    <source>
        <dbReference type="SAM" id="MobiDB-lite"/>
    </source>
</evidence>
<evidence type="ECO:0000259" key="7">
    <source>
        <dbReference type="PROSITE" id="PS51391"/>
    </source>
</evidence>
<evidence type="ECO:0000256" key="4">
    <source>
        <dbReference type="SAM" id="Phobius"/>
    </source>
</evidence>
<feature type="compositionally biased region" description="Basic and acidic residues" evidence="3">
    <location>
        <begin position="738"/>
        <end position="749"/>
    </location>
</feature>
<reference evidence="8" key="1">
    <citation type="submission" date="2021-12" db="EMBL/GenBank/DDBJ databases">
        <title>Prjna785345.</title>
        <authorList>
            <person name="Rujirawat T."/>
            <person name="Krajaejun T."/>
        </authorList>
    </citation>
    <scope>NUCLEOTIDE SEQUENCE</scope>
    <source>
        <strain evidence="8">Pi057C3</strain>
    </source>
</reference>
<feature type="compositionally biased region" description="Acidic residues" evidence="3">
    <location>
        <begin position="773"/>
        <end position="792"/>
    </location>
</feature>
<dbReference type="SUPFAM" id="SSF109905">
    <property type="entry name" value="Surp module (SWAP domain)"/>
    <property type="match status" value="1"/>
</dbReference>
<dbReference type="InterPro" id="IPR000061">
    <property type="entry name" value="Surp"/>
</dbReference>
<keyword evidence="9" id="KW-1185">Reference proteome</keyword>
<feature type="compositionally biased region" description="Polar residues" evidence="3">
    <location>
        <begin position="398"/>
        <end position="409"/>
    </location>
</feature>
<dbReference type="PROSITE" id="PS50102">
    <property type="entry name" value="RRM"/>
    <property type="match status" value="1"/>
</dbReference>
<feature type="region of interest" description="Disordered" evidence="3">
    <location>
        <begin position="375"/>
        <end position="487"/>
    </location>
</feature>
<feature type="compositionally biased region" description="Basic and acidic residues" evidence="3">
    <location>
        <begin position="52"/>
        <end position="63"/>
    </location>
</feature>
<feature type="compositionally biased region" description="Low complexity" evidence="3">
    <location>
        <begin position="975"/>
        <end position="1002"/>
    </location>
</feature>
<feature type="region of interest" description="Disordered" evidence="3">
    <location>
        <begin position="1111"/>
        <end position="1152"/>
    </location>
</feature>
<feature type="transmembrane region" description="Helical" evidence="4">
    <location>
        <begin position="1042"/>
        <end position="1063"/>
    </location>
</feature>
<dbReference type="Gene3D" id="1.10.10.790">
    <property type="entry name" value="Surp module"/>
    <property type="match status" value="1"/>
</dbReference>
<feature type="region of interest" description="Disordered" evidence="3">
    <location>
        <begin position="85"/>
        <end position="122"/>
    </location>
</feature>
<dbReference type="SUPFAM" id="SSF54928">
    <property type="entry name" value="RNA-binding domain, RBD"/>
    <property type="match status" value="1"/>
</dbReference>
<dbReference type="EMBL" id="JAKCXM010000004">
    <property type="protein sequence ID" value="KAJ0409481.1"/>
    <property type="molecule type" value="Genomic_DNA"/>
</dbReference>
<evidence type="ECO:0000256" key="2">
    <source>
        <dbReference type="PROSITE-ProRule" id="PRU00176"/>
    </source>
</evidence>
<evidence type="ECO:0000259" key="5">
    <source>
        <dbReference type="PROSITE" id="PS50102"/>
    </source>
</evidence>
<feature type="domain" description="SURP motif" evidence="6">
    <location>
        <begin position="303"/>
        <end position="347"/>
    </location>
</feature>